<keyword evidence="2" id="KW-0472">Membrane</keyword>
<feature type="transmembrane region" description="Helical" evidence="2">
    <location>
        <begin position="54"/>
        <end position="73"/>
    </location>
</feature>
<dbReference type="Pfam" id="PF10823">
    <property type="entry name" value="DUF2568"/>
    <property type="match status" value="1"/>
</dbReference>
<accession>A0ABV2U0L3</accession>
<dbReference type="RefSeq" id="WP_352300775.1">
    <property type="nucleotide sequence ID" value="NZ_JBEOSG010000002.1"/>
</dbReference>
<comment type="caution">
    <text evidence="3">The sequence shown here is derived from an EMBL/GenBank/DDBJ whole genome shotgun (WGS) entry which is preliminary data.</text>
</comment>
<evidence type="ECO:0000256" key="1">
    <source>
        <dbReference type="SAM" id="MobiDB-lite"/>
    </source>
</evidence>
<evidence type="ECO:0000256" key="2">
    <source>
        <dbReference type="SAM" id="Phobius"/>
    </source>
</evidence>
<feature type="compositionally biased region" description="Basic residues" evidence="1">
    <location>
        <begin position="128"/>
        <end position="137"/>
    </location>
</feature>
<keyword evidence="2" id="KW-1133">Transmembrane helix</keyword>
<feature type="transmembrane region" description="Helical" evidence="2">
    <location>
        <begin position="80"/>
        <end position="101"/>
    </location>
</feature>
<feature type="transmembrane region" description="Helical" evidence="2">
    <location>
        <begin position="107"/>
        <end position="126"/>
    </location>
</feature>
<evidence type="ECO:0000313" key="4">
    <source>
        <dbReference type="Proteomes" id="UP001550044"/>
    </source>
</evidence>
<sequence length="150" mass="15765">MREYRTDDRGIPALAGRPWWAANEVLAFVLELAALACLSWWGFHAGDGNLARQLLLAVGIPALAIALWGMFAAPRARIRLPMAGVLAVKAVVLGGGAFGLYRVGHPAGAVALAVVMVANTALAETFRHRPAPGKQHRPGPGADEAAERDG</sequence>
<protein>
    <submittedName>
        <fullName evidence="3">YrdB family protein</fullName>
    </submittedName>
</protein>
<dbReference type="Proteomes" id="UP001550044">
    <property type="component" value="Unassembled WGS sequence"/>
</dbReference>
<gene>
    <name evidence="3" type="ORF">ABZV61_01025</name>
</gene>
<dbReference type="EMBL" id="JBEXIP010000001">
    <property type="protein sequence ID" value="MET8431379.1"/>
    <property type="molecule type" value="Genomic_DNA"/>
</dbReference>
<organism evidence="3 4">
    <name type="scientific">Streptomyces sp. 900116325</name>
    <dbReference type="NCBI Taxonomy" id="3154295"/>
    <lineage>
        <taxon>Bacteria</taxon>
        <taxon>Bacillati</taxon>
        <taxon>Actinomycetota</taxon>
        <taxon>Actinomycetes</taxon>
        <taxon>Kitasatosporales</taxon>
        <taxon>Streptomycetaceae</taxon>
        <taxon>Streptomyces</taxon>
    </lineage>
</organism>
<name>A0ABV2U0L3_9ACTN</name>
<feature type="region of interest" description="Disordered" evidence="1">
    <location>
        <begin position="127"/>
        <end position="150"/>
    </location>
</feature>
<evidence type="ECO:0000313" key="3">
    <source>
        <dbReference type="EMBL" id="MET8431379.1"/>
    </source>
</evidence>
<keyword evidence="2" id="KW-0812">Transmembrane</keyword>
<reference evidence="3 4" key="1">
    <citation type="submission" date="2024-06" db="EMBL/GenBank/DDBJ databases">
        <title>The Natural Products Discovery Center: Release of the First 8490 Sequenced Strains for Exploring Actinobacteria Biosynthetic Diversity.</title>
        <authorList>
            <person name="Kalkreuter E."/>
            <person name="Kautsar S.A."/>
            <person name="Yang D."/>
            <person name="Bader C.D."/>
            <person name="Teijaro C.N."/>
            <person name="Fluegel L."/>
            <person name="Davis C.M."/>
            <person name="Simpson J.R."/>
            <person name="Lauterbach L."/>
            <person name="Steele A.D."/>
            <person name="Gui C."/>
            <person name="Meng S."/>
            <person name="Li G."/>
            <person name="Viehrig K."/>
            <person name="Ye F."/>
            <person name="Su P."/>
            <person name="Kiefer A.F."/>
            <person name="Nichols A."/>
            <person name="Cepeda A.J."/>
            <person name="Yan W."/>
            <person name="Fan B."/>
            <person name="Jiang Y."/>
            <person name="Adhikari A."/>
            <person name="Zheng C.-J."/>
            <person name="Schuster L."/>
            <person name="Cowan T.M."/>
            <person name="Smanski M.J."/>
            <person name="Chevrette M.G."/>
            <person name="De Carvalho L.P.S."/>
            <person name="Shen B."/>
        </authorList>
    </citation>
    <scope>NUCLEOTIDE SEQUENCE [LARGE SCALE GENOMIC DNA]</scope>
    <source>
        <strain evidence="3 4">NPDC005137</strain>
    </source>
</reference>
<keyword evidence="4" id="KW-1185">Reference proteome</keyword>
<dbReference type="InterPro" id="IPR021214">
    <property type="entry name" value="DUF2568"/>
</dbReference>
<proteinExistence type="predicted"/>
<feature type="transmembrane region" description="Helical" evidence="2">
    <location>
        <begin position="21"/>
        <end position="42"/>
    </location>
</feature>